<keyword evidence="2" id="KW-1185">Reference proteome</keyword>
<protein>
    <submittedName>
        <fullName evidence="1">Uncharacterized protein</fullName>
    </submittedName>
</protein>
<comment type="caution">
    <text evidence="1">The sequence shown here is derived from an EMBL/GenBank/DDBJ whole genome shotgun (WGS) entry which is preliminary data.</text>
</comment>
<name>A0A0J7XLR0_9SPHN</name>
<organism evidence="1 2">
    <name type="scientific">Novosphingobium barchaimii LL02</name>
    <dbReference type="NCBI Taxonomy" id="1114963"/>
    <lineage>
        <taxon>Bacteria</taxon>
        <taxon>Pseudomonadati</taxon>
        <taxon>Pseudomonadota</taxon>
        <taxon>Alphaproteobacteria</taxon>
        <taxon>Sphingomonadales</taxon>
        <taxon>Sphingomonadaceae</taxon>
        <taxon>Novosphingobium</taxon>
    </lineage>
</organism>
<evidence type="ECO:0000313" key="1">
    <source>
        <dbReference type="EMBL" id="KMS52921.1"/>
    </source>
</evidence>
<sequence length="226" mass="25846">MSIEFSTGIGHAQSTHLFRQSLAAATVHTTGFAFYLMESQWLAICNRRLNYIGTGKRVKLKIEKFRVFGARLRIPNVSTHSSNHFFVKVPHQAFEYHQSFVRNRRTYRASKIALTQKGLRCGKKVGVQDITRISAAFYFARSSRKIGGDRDHFGRRPLKNSVGIIKRAQQLRPTGQVRCRQSDPTFRRTSAIKGSSEQRLKVGNGKVCNCLNRLLVELRRNINRHS</sequence>
<reference evidence="1 2" key="1">
    <citation type="journal article" date="2015" name="G3 (Bethesda)">
        <title>Insights into Ongoing Evolution of the Hexachlorocyclohexane Catabolic Pathway from Comparative Genomics of Ten Sphingomonadaceae Strains.</title>
        <authorList>
            <person name="Pearce S.L."/>
            <person name="Oakeshott J.G."/>
            <person name="Pandey G."/>
        </authorList>
    </citation>
    <scope>NUCLEOTIDE SEQUENCE [LARGE SCALE GENOMIC DNA]</scope>
    <source>
        <strain evidence="1 2">LL02</strain>
    </source>
</reference>
<accession>A0A0J7XLR0</accession>
<dbReference type="AlphaFoldDB" id="A0A0J7XLR0"/>
<gene>
    <name evidence="1" type="ORF">V474_23480</name>
</gene>
<dbReference type="EMBL" id="JACU01000008">
    <property type="protein sequence ID" value="KMS52921.1"/>
    <property type="molecule type" value="Genomic_DNA"/>
</dbReference>
<proteinExistence type="predicted"/>
<dbReference type="Proteomes" id="UP000052268">
    <property type="component" value="Unassembled WGS sequence"/>
</dbReference>
<evidence type="ECO:0000313" key="2">
    <source>
        <dbReference type="Proteomes" id="UP000052268"/>
    </source>
</evidence>